<protein>
    <submittedName>
        <fullName evidence="2">Uncharacterized protein</fullName>
    </submittedName>
</protein>
<evidence type="ECO:0000256" key="1">
    <source>
        <dbReference type="SAM" id="MobiDB-lite"/>
    </source>
</evidence>
<gene>
    <name evidence="2" type="ORF">IAB19_07720</name>
</gene>
<name>A0A9D9DBZ3_9GAMM</name>
<dbReference type="AlphaFoldDB" id="A0A9D9DBZ3"/>
<comment type="caution">
    <text evidence="2">The sequence shown here is derived from an EMBL/GenBank/DDBJ whole genome shotgun (WGS) entry which is preliminary data.</text>
</comment>
<feature type="compositionally biased region" description="Polar residues" evidence="1">
    <location>
        <begin position="44"/>
        <end position="53"/>
    </location>
</feature>
<sequence>MDALTQAEKDDLLPAELLQYLFADALADLIDNEENRGEDHDNSSAETGGQNKDSALLFDC</sequence>
<reference evidence="2" key="2">
    <citation type="journal article" date="2021" name="PeerJ">
        <title>Extensive microbial diversity within the chicken gut microbiome revealed by metagenomics and culture.</title>
        <authorList>
            <person name="Gilroy R."/>
            <person name="Ravi A."/>
            <person name="Getino M."/>
            <person name="Pursley I."/>
            <person name="Horton D.L."/>
            <person name="Alikhan N.F."/>
            <person name="Baker D."/>
            <person name="Gharbi K."/>
            <person name="Hall N."/>
            <person name="Watson M."/>
            <person name="Adriaenssens E.M."/>
            <person name="Foster-Nyarko E."/>
            <person name="Jarju S."/>
            <person name="Secka A."/>
            <person name="Antonio M."/>
            <person name="Oren A."/>
            <person name="Chaudhuri R.R."/>
            <person name="La Ragione R."/>
            <person name="Hildebrand F."/>
            <person name="Pallen M.J."/>
        </authorList>
    </citation>
    <scope>NUCLEOTIDE SEQUENCE</scope>
    <source>
        <strain evidence="2">17213</strain>
    </source>
</reference>
<dbReference type="Proteomes" id="UP000823631">
    <property type="component" value="Unassembled WGS sequence"/>
</dbReference>
<accession>A0A9D9DBZ3</accession>
<feature type="compositionally biased region" description="Basic and acidic residues" evidence="1">
    <location>
        <begin position="33"/>
        <end position="43"/>
    </location>
</feature>
<dbReference type="EMBL" id="JADINH010000164">
    <property type="protein sequence ID" value="MBO8416248.1"/>
    <property type="molecule type" value="Genomic_DNA"/>
</dbReference>
<proteinExistence type="predicted"/>
<organism evidence="2 3">
    <name type="scientific">Candidatus Avisuccinivibrio stercorigallinarum</name>
    <dbReference type="NCBI Taxonomy" id="2840704"/>
    <lineage>
        <taxon>Bacteria</taxon>
        <taxon>Pseudomonadati</taxon>
        <taxon>Pseudomonadota</taxon>
        <taxon>Gammaproteobacteria</taxon>
        <taxon>Aeromonadales</taxon>
        <taxon>Succinivibrionaceae</taxon>
        <taxon>Succinivibrionaceae incertae sedis</taxon>
        <taxon>Candidatus Avisuccinivibrio</taxon>
    </lineage>
</organism>
<evidence type="ECO:0000313" key="2">
    <source>
        <dbReference type="EMBL" id="MBO8416248.1"/>
    </source>
</evidence>
<reference evidence="2" key="1">
    <citation type="submission" date="2020-10" db="EMBL/GenBank/DDBJ databases">
        <authorList>
            <person name="Gilroy R."/>
        </authorList>
    </citation>
    <scope>NUCLEOTIDE SEQUENCE</scope>
    <source>
        <strain evidence="2">17213</strain>
    </source>
</reference>
<evidence type="ECO:0000313" key="3">
    <source>
        <dbReference type="Proteomes" id="UP000823631"/>
    </source>
</evidence>
<feature type="region of interest" description="Disordered" evidence="1">
    <location>
        <begin position="32"/>
        <end position="60"/>
    </location>
</feature>